<keyword evidence="2" id="KW-1185">Reference proteome</keyword>
<dbReference type="AlphaFoldDB" id="A0A0K0XZ61"/>
<dbReference type="KEGG" id="wma:WM2015_2620"/>
<organism evidence="1 2">
    <name type="scientific">Wenzhouxiangella marina</name>
    <dbReference type="NCBI Taxonomy" id="1579979"/>
    <lineage>
        <taxon>Bacteria</taxon>
        <taxon>Pseudomonadati</taxon>
        <taxon>Pseudomonadota</taxon>
        <taxon>Gammaproteobacteria</taxon>
        <taxon>Chromatiales</taxon>
        <taxon>Wenzhouxiangellaceae</taxon>
        <taxon>Wenzhouxiangella</taxon>
    </lineage>
</organism>
<proteinExistence type="predicted"/>
<name>A0A0K0XZ61_9GAMM</name>
<dbReference type="EMBL" id="CP012154">
    <property type="protein sequence ID" value="AKS42978.1"/>
    <property type="molecule type" value="Genomic_DNA"/>
</dbReference>
<dbReference type="Proteomes" id="UP000066624">
    <property type="component" value="Chromosome"/>
</dbReference>
<protein>
    <submittedName>
        <fullName evidence="1">Uncharacterized protein</fullName>
    </submittedName>
</protein>
<sequence>MKIVLPLLIMAIWATLSIEIEDVWSPIPSQETLDRALATLEQPGRQWLASLQGKAADPAAMPLELPYRIHEATPQRVEIRIAFPSLPSFRVQPSCG</sequence>
<dbReference type="RefSeq" id="WP_156201196.1">
    <property type="nucleotide sequence ID" value="NZ_CP012154.1"/>
</dbReference>
<reference evidence="1 2" key="1">
    <citation type="submission" date="2015-07" db="EMBL/GenBank/DDBJ databases">
        <authorList>
            <person name="Noorani M."/>
        </authorList>
    </citation>
    <scope>NUCLEOTIDE SEQUENCE [LARGE SCALE GENOMIC DNA]</scope>
    <source>
        <strain evidence="1 2">KCTC 42284</strain>
    </source>
</reference>
<evidence type="ECO:0000313" key="2">
    <source>
        <dbReference type="Proteomes" id="UP000066624"/>
    </source>
</evidence>
<gene>
    <name evidence="1" type="ORF">WM2015_2620</name>
</gene>
<evidence type="ECO:0000313" key="1">
    <source>
        <dbReference type="EMBL" id="AKS42978.1"/>
    </source>
</evidence>
<accession>A0A0K0XZ61</accession>